<proteinExistence type="predicted"/>
<evidence type="ECO:0000259" key="2">
    <source>
        <dbReference type="Pfam" id="PF13313"/>
    </source>
</evidence>
<keyword evidence="1" id="KW-0732">Signal</keyword>
<dbReference type="InterPro" id="IPR025141">
    <property type="entry name" value="DUF4082"/>
</dbReference>
<feature type="chain" id="PRO_5046325368" evidence="1">
    <location>
        <begin position="22"/>
        <end position="191"/>
    </location>
</feature>
<evidence type="ECO:0000313" key="3">
    <source>
        <dbReference type="EMBL" id="NMH88298.1"/>
    </source>
</evidence>
<feature type="signal peptide" evidence="1">
    <location>
        <begin position="1"/>
        <end position="21"/>
    </location>
</feature>
<dbReference type="Proteomes" id="UP000746690">
    <property type="component" value="Unassembled WGS sequence"/>
</dbReference>
<evidence type="ECO:0000313" key="4">
    <source>
        <dbReference type="Proteomes" id="UP000746690"/>
    </source>
</evidence>
<comment type="caution">
    <text evidence="3">The sequence shown here is derived from an EMBL/GenBank/DDBJ whole genome shotgun (WGS) entry which is preliminary data.</text>
</comment>
<dbReference type="EMBL" id="JABBHF010000006">
    <property type="protein sequence ID" value="NMH88298.1"/>
    <property type="molecule type" value="Genomic_DNA"/>
</dbReference>
<feature type="domain" description="DUF4082" evidence="2">
    <location>
        <begin position="52"/>
        <end position="144"/>
    </location>
</feature>
<protein>
    <submittedName>
        <fullName evidence="3">DUF4082 domain-containing protein</fullName>
    </submittedName>
</protein>
<sequence length="191" mass="21208">MKAKKIALGLLILGLNFVSCSKNDDSVEIIESTPEYPMKTLIENGIMELNNTKVNSPNTFELGYKFKPFKNGKITALGVRVPENDTYRITLWNVDTEEILKTINVTSSSGLLSFEDIDPINIESGTSYFVSVNTNDYYSFNDGGNVIFPAEIDNILITGYGSYFGQNQTLPVNFGNTAYLGMVDIKFIPNN</sequence>
<organism evidence="3 4">
    <name type="scientific">Flavivirga algicola</name>
    <dbReference type="NCBI Taxonomy" id="2729136"/>
    <lineage>
        <taxon>Bacteria</taxon>
        <taxon>Pseudomonadati</taxon>
        <taxon>Bacteroidota</taxon>
        <taxon>Flavobacteriia</taxon>
        <taxon>Flavobacteriales</taxon>
        <taxon>Flavobacteriaceae</taxon>
        <taxon>Flavivirga</taxon>
    </lineage>
</organism>
<evidence type="ECO:0000256" key="1">
    <source>
        <dbReference type="SAM" id="SignalP"/>
    </source>
</evidence>
<gene>
    <name evidence="3" type="ORF">HHX25_12335</name>
</gene>
<name>A0ABX1RZ51_9FLAO</name>
<reference evidence="3 4" key="1">
    <citation type="submission" date="2020-04" db="EMBL/GenBank/DDBJ databases">
        <title>A Flavivirga sp. nov.</title>
        <authorList>
            <person name="Sun X."/>
        </authorList>
    </citation>
    <scope>NUCLEOTIDE SEQUENCE [LARGE SCALE GENOMIC DNA]</scope>
    <source>
        <strain evidence="3 4">Y03</strain>
    </source>
</reference>
<dbReference type="Pfam" id="PF13313">
    <property type="entry name" value="DUF4082"/>
    <property type="match status" value="1"/>
</dbReference>
<dbReference type="RefSeq" id="WP_169673793.1">
    <property type="nucleotide sequence ID" value="NZ_JABBHF010000006.1"/>
</dbReference>
<keyword evidence="4" id="KW-1185">Reference proteome</keyword>
<accession>A0ABX1RZ51</accession>